<accession>A0A9N9NG81</accession>
<dbReference type="Proteomes" id="UP000789396">
    <property type="component" value="Unassembled WGS sequence"/>
</dbReference>
<dbReference type="OrthoDB" id="2397935at2759"/>
<reference evidence="1" key="1">
    <citation type="submission" date="2021-06" db="EMBL/GenBank/DDBJ databases">
        <authorList>
            <person name="Kallberg Y."/>
            <person name="Tangrot J."/>
            <person name="Rosling A."/>
        </authorList>
    </citation>
    <scope>NUCLEOTIDE SEQUENCE</scope>
    <source>
        <strain evidence="1">IN212</strain>
    </source>
</reference>
<proteinExistence type="predicted"/>
<sequence length="470" mass="54094">MYCGIDLQQEKCDCDLSKVPHKGNQTDAVKYAFTRVFDPNWIKEKLKATSNSIFANNDNSSEVETCDLTTLSKYEDHDDEELLSDEEVEYEYTYGIFIKSENRVSLPAKWYIAKVSTVDELVSEIHINIETLIGKRPIDPNNYRIVFKSKKAAGAGTQLVDTQDFKKFQSDYQKYRSKNINMAFFITFVSSSLKRKDLESDNNSDNDFIANLKTKNSIPKTLNLSSIESSIAKNVLEIRTKNHCIIHNRPCLNKDGAKENHNKAMASPTEPPTHPLFAYKHLRKAKVSSQLQSSSMQFNQFQPSSSMQFDQFQPSSSTQFNQIQPFNSVQQLNLIEQPNLIQQYNLMQRSNLMQQSNSSQQFNLIQQPNSTQQPNLLQQFNPLQQSNLMQQANLIQKANLIQYSNLMQQPNFIQHSLFPGQHYMPPIFYNPFLPYNSLQNYGTPFQTPIQLPLQQALPTIKDFLKYIDGK</sequence>
<dbReference type="AlphaFoldDB" id="A0A9N9NG81"/>
<evidence type="ECO:0000313" key="1">
    <source>
        <dbReference type="EMBL" id="CAG8730715.1"/>
    </source>
</evidence>
<dbReference type="EMBL" id="CAJVPZ010028230">
    <property type="protein sequence ID" value="CAG8730715.1"/>
    <property type="molecule type" value="Genomic_DNA"/>
</dbReference>
<protein>
    <submittedName>
        <fullName evidence="1">7774_t:CDS:1</fullName>
    </submittedName>
</protein>
<keyword evidence="2" id="KW-1185">Reference proteome</keyword>
<comment type="caution">
    <text evidence="1">The sequence shown here is derived from an EMBL/GenBank/DDBJ whole genome shotgun (WGS) entry which is preliminary data.</text>
</comment>
<name>A0A9N9NG81_9GLOM</name>
<gene>
    <name evidence="1" type="ORF">RFULGI_LOCUS12111</name>
</gene>
<organism evidence="1 2">
    <name type="scientific">Racocetra fulgida</name>
    <dbReference type="NCBI Taxonomy" id="60492"/>
    <lineage>
        <taxon>Eukaryota</taxon>
        <taxon>Fungi</taxon>
        <taxon>Fungi incertae sedis</taxon>
        <taxon>Mucoromycota</taxon>
        <taxon>Glomeromycotina</taxon>
        <taxon>Glomeromycetes</taxon>
        <taxon>Diversisporales</taxon>
        <taxon>Gigasporaceae</taxon>
        <taxon>Racocetra</taxon>
    </lineage>
</organism>
<feature type="non-terminal residue" evidence="1">
    <location>
        <position position="470"/>
    </location>
</feature>
<evidence type="ECO:0000313" key="2">
    <source>
        <dbReference type="Proteomes" id="UP000789396"/>
    </source>
</evidence>